<keyword evidence="1" id="KW-0472">Membrane</keyword>
<dbReference type="EMBL" id="BBMM01000006">
    <property type="protein sequence ID" value="GAL00720.1"/>
    <property type="molecule type" value="Genomic_DNA"/>
</dbReference>
<accession>A0A090QCA4</accession>
<feature type="transmembrane region" description="Helical" evidence="1">
    <location>
        <begin position="6"/>
        <end position="27"/>
    </location>
</feature>
<feature type="transmembrane region" description="Helical" evidence="1">
    <location>
        <begin position="443"/>
        <end position="463"/>
    </location>
</feature>
<feature type="transmembrane region" description="Helical" evidence="1">
    <location>
        <begin position="175"/>
        <end position="192"/>
    </location>
</feature>
<proteinExistence type="predicted"/>
<evidence type="ECO:0000313" key="3">
    <source>
        <dbReference type="EMBL" id="GAL00720.1"/>
    </source>
</evidence>
<evidence type="ECO:0000256" key="1">
    <source>
        <dbReference type="SAM" id="Phobius"/>
    </source>
</evidence>
<keyword evidence="1" id="KW-0812">Transmembrane</keyword>
<reference evidence="3 4" key="1">
    <citation type="journal article" date="2014" name="Genome Announc.">
        <title>Draft Genome Sequences of Marine Flavobacterium Nonlabens Strains NR17, NR24, NR27, NR32, NR33, and Ara13.</title>
        <authorList>
            <person name="Nakanishi M."/>
            <person name="Meirelles P."/>
            <person name="Suzuki R."/>
            <person name="Takatani N."/>
            <person name="Mino S."/>
            <person name="Suda W."/>
            <person name="Oshima K."/>
            <person name="Hattori M."/>
            <person name="Ohkuma M."/>
            <person name="Hosokawa M."/>
            <person name="Miyashita K."/>
            <person name="Thompson F.L."/>
            <person name="Niwa A."/>
            <person name="Sawabe T."/>
            <person name="Sawabe T."/>
        </authorList>
    </citation>
    <scope>NUCLEOTIDE SEQUENCE [LARGE SCALE GENOMIC DNA]</scope>
    <source>
        <strain evidence="4">JCM19314</strain>
    </source>
</reference>
<evidence type="ECO:0000313" key="4">
    <source>
        <dbReference type="Proteomes" id="UP000029226"/>
    </source>
</evidence>
<feature type="transmembrane region" description="Helical" evidence="1">
    <location>
        <begin position="34"/>
        <end position="54"/>
    </location>
</feature>
<feature type="transmembrane region" description="Helical" evidence="1">
    <location>
        <begin position="289"/>
        <end position="312"/>
    </location>
</feature>
<dbReference type="InterPro" id="IPR058065">
    <property type="entry name" value="LIC_10190-like"/>
</dbReference>
<dbReference type="Pfam" id="PF26626">
    <property type="entry name" value="DUF8201"/>
    <property type="match status" value="1"/>
</dbReference>
<feature type="transmembrane region" description="Helical" evidence="1">
    <location>
        <begin position="204"/>
        <end position="228"/>
    </location>
</feature>
<comment type="caution">
    <text evidence="3">The sequence shown here is derived from an EMBL/GenBank/DDBJ whole genome shotgun (WGS) entry which is preliminary data.</text>
</comment>
<protein>
    <submittedName>
        <fullName evidence="3">Cytoplasmic membrane protein</fullName>
    </submittedName>
</protein>
<evidence type="ECO:0000259" key="2">
    <source>
        <dbReference type="Pfam" id="PF26626"/>
    </source>
</evidence>
<feature type="transmembrane region" description="Helical" evidence="1">
    <location>
        <begin position="419"/>
        <end position="436"/>
    </location>
</feature>
<feature type="transmembrane region" description="Helical" evidence="1">
    <location>
        <begin position="395"/>
        <end position="413"/>
    </location>
</feature>
<feature type="domain" description="DUF8201" evidence="2">
    <location>
        <begin position="1"/>
        <end position="424"/>
    </location>
</feature>
<feature type="transmembrane region" description="Helical" evidence="1">
    <location>
        <begin position="248"/>
        <end position="277"/>
    </location>
</feature>
<dbReference type="Proteomes" id="UP000029226">
    <property type="component" value="Unassembled WGS sequence"/>
</dbReference>
<dbReference type="NCBIfam" id="NF047510">
    <property type="entry name" value="LIC_10190_fam"/>
    <property type="match status" value="1"/>
</dbReference>
<name>A0A090QCA4_NONUL</name>
<dbReference type="InterPro" id="IPR058514">
    <property type="entry name" value="DUF8201"/>
</dbReference>
<gene>
    <name evidence="3" type="ORF">JCM19314_1757</name>
</gene>
<keyword evidence="1" id="KW-1133">Transmembrane helix</keyword>
<dbReference type="AlphaFoldDB" id="A0A090QCA4"/>
<sequence>MIIILLYFFLLIIILFPLGIGTSKLLSIKVKLPLDIVLLGLVTITIFSSLWMFFLPLAGLWSFSLIFLSTVVFFYNRAEVYEQLKISKNNILKLSFLNKLTLLFTLLAIVYCTSLPAYVIDNESYYIQTIKWLDKYGLVKGGLANLHVYLAQQSGFHILEAALNFDSVYDRFNDLSAFYLLIGVVWSLESDINDNHILKYYRKGLVVLSLICFTFISAPSPDTAVYVLTYILIYKFLKLWHHWDEKEFIILTFFCCQIIYFKVIMVLLFILVIMIWLKYYQVKKNVSWMLVGLLFLSLFIGKNLVVTGLPLFPLDYGIVTETVWELPLSVSNFYNGITKAQAFGVSPKVITEMNAFELSQSWFFHSGLEGLLNKILLMSILISFIFLFTKKVKPAIKCVLIVFLFHVIVLFVTSPQFRFFIPLLVPSAVLSGLLMFKLSHKTVNFLFLTFLFVGLIIATFTGLQNRLTDNDLMIRNYNLHALNLLIQPAPKSIYPNDFKKVTKNELQYHSPLNNSFLYGTYNLPLPAVNERYVEFMENKYQISIQKLGDSISEGFKYVKIKN</sequence>
<feature type="transmembrane region" description="Helical" evidence="1">
    <location>
        <begin position="60"/>
        <end position="76"/>
    </location>
</feature>
<organism evidence="3 4">
    <name type="scientific">Nonlabens ulvanivorans</name>
    <name type="common">Persicivirga ulvanivorans</name>
    <dbReference type="NCBI Taxonomy" id="906888"/>
    <lineage>
        <taxon>Bacteria</taxon>
        <taxon>Pseudomonadati</taxon>
        <taxon>Bacteroidota</taxon>
        <taxon>Flavobacteriia</taxon>
        <taxon>Flavobacteriales</taxon>
        <taxon>Flavobacteriaceae</taxon>
        <taxon>Nonlabens</taxon>
    </lineage>
</organism>
<feature type="transmembrane region" description="Helical" evidence="1">
    <location>
        <begin position="96"/>
        <end position="119"/>
    </location>
</feature>
<feature type="transmembrane region" description="Helical" evidence="1">
    <location>
        <begin position="371"/>
        <end position="388"/>
    </location>
</feature>